<sequence length="296" mass="33350">MFDGFVQKQFTVSDGVTINYRTGGSGPALLLLHGHPQTHVMWHRVAPALAENFTLVMPDLRGYGDSSKPEAGENCIAYSKRVMAEDMILLMRSLGHDAFFLGAHDRGARVAHRAALDYPQHIKKLFLMDIAPTLDMYEGTSREFATAYWHWFLFIQPAPFPERMIEPDPVAFIRRYMGARYAGLEMFCPEALSEYERCYALPGTVAAVCNDYRASAGIDLDLDREDRKNGNHLAMPLHVLWARHGVMERCFDVLGLWKAVSKNSVTGQNVECGHYLAEEAPDLIAREMTAFFAVSR</sequence>
<comment type="caution">
    <text evidence="3">The sequence shown here is derived from an EMBL/GenBank/DDBJ whole genome shotgun (WGS) entry which is preliminary data.</text>
</comment>
<dbReference type="InterPro" id="IPR000073">
    <property type="entry name" value="AB_hydrolase_1"/>
</dbReference>
<feature type="domain" description="AB hydrolase-1" evidence="2">
    <location>
        <begin position="27"/>
        <end position="153"/>
    </location>
</feature>
<dbReference type="InterPro" id="IPR029058">
    <property type="entry name" value="AB_hydrolase_fold"/>
</dbReference>
<dbReference type="Pfam" id="PF00561">
    <property type="entry name" value="Abhydrolase_1"/>
    <property type="match status" value="1"/>
</dbReference>
<organism evidence="3 4">
    <name type="scientific">Advenella kashmirensis W13003</name>
    <dbReference type="NCBI Taxonomy" id="1424334"/>
    <lineage>
        <taxon>Bacteria</taxon>
        <taxon>Pseudomonadati</taxon>
        <taxon>Pseudomonadota</taxon>
        <taxon>Betaproteobacteria</taxon>
        <taxon>Burkholderiales</taxon>
        <taxon>Alcaligenaceae</taxon>
    </lineage>
</organism>
<accession>V8QYL1</accession>
<dbReference type="PATRIC" id="fig|1424334.3.peg.538"/>
<evidence type="ECO:0000259" key="2">
    <source>
        <dbReference type="Pfam" id="PF00561"/>
    </source>
</evidence>
<dbReference type="RefSeq" id="WP_024003604.1">
    <property type="nucleotide sequence ID" value="NZ_KI650979.1"/>
</dbReference>
<evidence type="ECO:0000313" key="4">
    <source>
        <dbReference type="Proteomes" id="UP000018733"/>
    </source>
</evidence>
<proteinExistence type="predicted"/>
<name>V8QYL1_9BURK</name>
<dbReference type="SUPFAM" id="SSF53474">
    <property type="entry name" value="alpha/beta-Hydrolases"/>
    <property type="match status" value="1"/>
</dbReference>
<dbReference type="OrthoDB" id="9780765at2"/>
<gene>
    <name evidence="3" type="ORF">W822_02680</name>
</gene>
<dbReference type="Gene3D" id="3.40.50.1820">
    <property type="entry name" value="alpha/beta hydrolase"/>
    <property type="match status" value="1"/>
</dbReference>
<dbReference type="PRINTS" id="PR00111">
    <property type="entry name" value="ABHYDROLASE"/>
</dbReference>
<dbReference type="Proteomes" id="UP000018733">
    <property type="component" value="Unassembled WGS sequence"/>
</dbReference>
<dbReference type="EMBL" id="AYXT01000001">
    <property type="protein sequence ID" value="ETF04094.1"/>
    <property type="molecule type" value="Genomic_DNA"/>
</dbReference>
<keyword evidence="1 3" id="KW-0378">Hydrolase</keyword>
<dbReference type="InterPro" id="IPR000639">
    <property type="entry name" value="Epox_hydrolase-like"/>
</dbReference>
<protein>
    <submittedName>
        <fullName evidence="3">Alpha/beta hydrolase</fullName>
    </submittedName>
</protein>
<reference evidence="3 4" key="1">
    <citation type="journal article" date="2014" name="Genome Announc.">
        <title>Draft Genome Sequence of Advenella kashmirensis Strain W13003, a Polycyclic Aromatic Hydrocarbon-Degrading Bacterium.</title>
        <authorList>
            <person name="Wang X."/>
            <person name="Jin D."/>
            <person name="Zhou L."/>
            <person name="Wu L."/>
            <person name="An W."/>
            <person name="Zhao L."/>
        </authorList>
    </citation>
    <scope>NUCLEOTIDE SEQUENCE [LARGE SCALE GENOMIC DNA]</scope>
    <source>
        <strain evidence="3 4">W13003</strain>
    </source>
</reference>
<dbReference type="PRINTS" id="PR00412">
    <property type="entry name" value="EPOXHYDRLASE"/>
</dbReference>
<evidence type="ECO:0000313" key="3">
    <source>
        <dbReference type="EMBL" id="ETF04094.1"/>
    </source>
</evidence>
<evidence type="ECO:0000256" key="1">
    <source>
        <dbReference type="ARBA" id="ARBA00022801"/>
    </source>
</evidence>
<dbReference type="AlphaFoldDB" id="V8QYL1"/>
<dbReference type="STRING" id="1424334.W822_02680"/>
<dbReference type="GO" id="GO:0016787">
    <property type="term" value="F:hydrolase activity"/>
    <property type="evidence" value="ECO:0007669"/>
    <property type="project" value="UniProtKB-KW"/>
</dbReference>
<dbReference type="eggNOG" id="COG0596">
    <property type="taxonomic scope" value="Bacteria"/>
</dbReference>
<keyword evidence="4" id="KW-1185">Reference proteome</keyword>
<dbReference type="HOGENOM" id="CLU_020336_7_1_4"/>
<dbReference type="PANTHER" id="PTHR43329">
    <property type="entry name" value="EPOXIDE HYDROLASE"/>
    <property type="match status" value="1"/>
</dbReference>